<feature type="coiled-coil region" evidence="4">
    <location>
        <begin position="422"/>
        <end position="494"/>
    </location>
</feature>
<dbReference type="GO" id="GO:0008017">
    <property type="term" value="F:microtubule binding"/>
    <property type="evidence" value="ECO:0007669"/>
    <property type="project" value="InterPro"/>
</dbReference>
<dbReference type="Gene3D" id="1.10.418.10">
    <property type="entry name" value="Calponin-like domain"/>
    <property type="match status" value="1"/>
</dbReference>
<feature type="domain" description="Hook C-terminal" evidence="5">
    <location>
        <begin position="202"/>
        <end position="361"/>
    </location>
</feature>
<dbReference type="Gene3D" id="1.10.287.1490">
    <property type="match status" value="1"/>
</dbReference>
<dbReference type="VEuPathDB" id="FungiDB:RhiirA1_458606"/>
<organism evidence="7 8">
    <name type="scientific">Rhizophagus irregularis</name>
    <dbReference type="NCBI Taxonomy" id="588596"/>
    <lineage>
        <taxon>Eukaryota</taxon>
        <taxon>Fungi</taxon>
        <taxon>Fungi incertae sedis</taxon>
        <taxon>Mucoromycota</taxon>
        <taxon>Glomeromycotina</taxon>
        <taxon>Glomeromycetes</taxon>
        <taxon>Glomerales</taxon>
        <taxon>Glomeraceae</taxon>
        <taxon>Rhizophagus</taxon>
    </lineage>
</organism>
<evidence type="ECO:0000256" key="3">
    <source>
        <dbReference type="ARBA" id="ARBA00023054"/>
    </source>
</evidence>
<dbReference type="Pfam" id="PF05622">
    <property type="entry name" value="HOOK"/>
    <property type="match status" value="1"/>
</dbReference>
<gene>
    <name evidence="7" type="ORF">RhiirC2_491311</name>
</gene>
<dbReference type="GO" id="GO:0030705">
    <property type="term" value="P:cytoskeleton-dependent intracellular transport"/>
    <property type="evidence" value="ECO:0007669"/>
    <property type="project" value="InterPro"/>
</dbReference>
<dbReference type="VEuPathDB" id="FungiDB:RhiirFUN_001384"/>
<dbReference type="EMBL" id="LLXL01000697">
    <property type="protein sequence ID" value="PKK69701.1"/>
    <property type="molecule type" value="Genomic_DNA"/>
</dbReference>
<dbReference type="VEuPathDB" id="FungiDB:FUN_023297"/>
<evidence type="ECO:0000256" key="4">
    <source>
        <dbReference type="SAM" id="Coils"/>
    </source>
</evidence>
<evidence type="ECO:0000313" key="8">
    <source>
        <dbReference type="Proteomes" id="UP000233469"/>
    </source>
</evidence>
<feature type="domain" description="HOOK N-terminal" evidence="6">
    <location>
        <begin position="10"/>
        <end position="144"/>
    </location>
</feature>
<keyword evidence="3 4" id="KW-0175">Coiled coil</keyword>
<reference evidence="7 8" key="1">
    <citation type="submission" date="2016-04" db="EMBL/GenBank/DDBJ databases">
        <title>Genome analyses suggest a sexual origin of heterokaryosis in a supposedly ancient asexual fungus.</title>
        <authorList>
            <person name="Ropars J."/>
            <person name="Sedzielewska K."/>
            <person name="Noel J."/>
            <person name="Charron P."/>
            <person name="Farinelli L."/>
            <person name="Marton T."/>
            <person name="Kruger M."/>
            <person name="Pelin A."/>
            <person name="Brachmann A."/>
            <person name="Corradi N."/>
        </authorList>
    </citation>
    <scope>NUCLEOTIDE SEQUENCE [LARGE SCALE GENOMIC DNA]</scope>
    <source>
        <strain evidence="7 8">C2</strain>
    </source>
</reference>
<name>A0A2N1N764_9GLOM</name>
<dbReference type="InterPro" id="IPR008636">
    <property type="entry name" value="Hook_C"/>
</dbReference>
<dbReference type="GO" id="GO:0005737">
    <property type="term" value="C:cytoplasm"/>
    <property type="evidence" value="ECO:0007669"/>
    <property type="project" value="UniProtKB-SubCell"/>
</dbReference>
<evidence type="ECO:0000313" key="7">
    <source>
        <dbReference type="EMBL" id="PKK69701.1"/>
    </source>
</evidence>
<dbReference type="GO" id="GO:0051959">
    <property type="term" value="F:dynein light intermediate chain binding"/>
    <property type="evidence" value="ECO:0007669"/>
    <property type="project" value="TreeGrafter"/>
</dbReference>
<comment type="caution">
    <text evidence="7">The sequence shown here is derived from an EMBL/GenBank/DDBJ whole genome shotgun (WGS) entry which is preliminary data.</text>
</comment>
<evidence type="ECO:0000256" key="1">
    <source>
        <dbReference type="ARBA" id="ARBA00004496"/>
    </source>
</evidence>
<feature type="coiled-coil region" evidence="4">
    <location>
        <begin position="171"/>
        <end position="350"/>
    </location>
</feature>
<dbReference type="InterPro" id="IPR036872">
    <property type="entry name" value="CH_dom_sf"/>
</dbReference>
<evidence type="ECO:0000256" key="2">
    <source>
        <dbReference type="ARBA" id="ARBA00022490"/>
    </source>
</evidence>
<dbReference type="GO" id="GO:0031122">
    <property type="term" value="P:cytoplasmic microtubule organization"/>
    <property type="evidence" value="ECO:0007669"/>
    <property type="project" value="InterPro"/>
</dbReference>
<protein>
    <recommendedName>
        <fullName evidence="9">Hook-related protein family</fullName>
    </recommendedName>
</protein>
<evidence type="ECO:0000259" key="5">
    <source>
        <dbReference type="Pfam" id="PF05622"/>
    </source>
</evidence>
<reference evidence="7 8" key="2">
    <citation type="submission" date="2017-10" db="EMBL/GenBank/DDBJ databases">
        <title>Extensive intraspecific genome diversity in a model arbuscular mycorrhizal fungus.</title>
        <authorList>
            <person name="Chen E.C.H."/>
            <person name="Morin E."/>
            <person name="Baudet D."/>
            <person name="Noel J."/>
            <person name="Ndikumana S."/>
            <person name="Charron P."/>
            <person name="St-Onge C."/>
            <person name="Giorgi J."/>
            <person name="Grigoriev I.V."/>
            <person name="Roux C."/>
            <person name="Martin F.M."/>
            <person name="Corradi N."/>
        </authorList>
    </citation>
    <scope>NUCLEOTIDE SEQUENCE [LARGE SCALE GENOMIC DNA]</scope>
    <source>
        <strain evidence="7 8">C2</strain>
    </source>
</reference>
<proteinExistence type="predicted"/>
<dbReference type="AlphaFoldDB" id="A0A2N1N764"/>
<dbReference type="PANTHER" id="PTHR18947:SF28">
    <property type="entry name" value="GIRDIN, ISOFORM A"/>
    <property type="match status" value="1"/>
</dbReference>
<accession>A0A2N1N764</accession>
<dbReference type="Proteomes" id="UP000233469">
    <property type="component" value="Unassembled WGS sequence"/>
</dbReference>
<dbReference type="SUPFAM" id="SSF116907">
    <property type="entry name" value="Hook domain"/>
    <property type="match status" value="1"/>
</dbReference>
<keyword evidence="2" id="KW-0963">Cytoplasm</keyword>
<dbReference type="CDD" id="cd22211">
    <property type="entry name" value="HkD_SF"/>
    <property type="match status" value="1"/>
</dbReference>
<dbReference type="InterPro" id="IPR043936">
    <property type="entry name" value="HOOK_N"/>
</dbReference>
<sequence>MEQQDITAAAFVDWANTFENVRPITLSELSDCNVLIDIVVNIDPKWFKLLSRSNDDNWVMKINKLKKLHLLLTRYYEENLGYTNIKNLEAPNFNAIAKENNLVETMKLYSLIVTLAVTYKDKAGQITKIQHLSPKSQQGLMLTIEGVMNKLGEPISEGPPRKSSFDVEGELKQVNADLEKIKSEKEALEKAYRASLDERENLTNQRDDLRAEVEDLNQKLKDMETALDHSTQTGKADFVLRTEIDRLQNELKRYDKQREEATKKFTERESQIAELTRKIETLTEQANETAKLKDQLDEYRHAADKLKKTENVIEKYKKKLALMEDYKKQIDLLQTEKTELVNQKNKFEYEYKHMRSKIESYEMAHSRDMETIHLLEDRLRELELGEGEPLKLDDDDEKVEPDEIDQHIEETELFEALKGTTKTSLRLKINELERELNSLREGKNLDENSDAELLVLQHKLEDANRIKAKFETDYVKVQKEKLILESELERLQAEKGTKGIVGN</sequence>
<dbReference type="PANTHER" id="PTHR18947">
    <property type="entry name" value="HOOK PROTEINS"/>
    <property type="match status" value="1"/>
</dbReference>
<dbReference type="Pfam" id="PF19047">
    <property type="entry name" value="HOOK_N"/>
    <property type="match status" value="1"/>
</dbReference>
<evidence type="ECO:0000259" key="6">
    <source>
        <dbReference type="Pfam" id="PF19047"/>
    </source>
</evidence>
<evidence type="ECO:0008006" key="9">
    <source>
        <dbReference type="Google" id="ProtNLM"/>
    </source>
</evidence>
<dbReference type="GO" id="GO:0005815">
    <property type="term" value="C:microtubule organizing center"/>
    <property type="evidence" value="ECO:0007669"/>
    <property type="project" value="TreeGrafter"/>
</dbReference>
<comment type="subcellular location">
    <subcellularLocation>
        <location evidence="1">Cytoplasm</location>
    </subcellularLocation>
</comment>